<evidence type="ECO:0000256" key="1">
    <source>
        <dbReference type="SAM" id="MobiDB-lite"/>
    </source>
</evidence>
<evidence type="ECO:0000313" key="3">
    <source>
        <dbReference type="EMBL" id="AUB59390.1"/>
    </source>
</evidence>
<dbReference type="EMBL" id="CP017768">
    <property type="protein sequence ID" value="AUB59390.1"/>
    <property type="molecule type" value="Genomic_DNA"/>
</dbReference>
<dbReference type="Proteomes" id="UP000232631">
    <property type="component" value="Chromosome"/>
</dbReference>
<accession>A0A2H4VMU5</accession>
<dbReference type="AlphaFoldDB" id="A0A2H4VMU5"/>
<gene>
    <name evidence="3" type="ORF">BK009_01045</name>
</gene>
<dbReference type="KEGG" id="msub:BK009_01045"/>
<feature type="compositionally biased region" description="Low complexity" evidence="1">
    <location>
        <begin position="244"/>
        <end position="262"/>
    </location>
</feature>
<keyword evidence="2" id="KW-0812">Transmembrane</keyword>
<feature type="region of interest" description="Disordered" evidence="1">
    <location>
        <begin position="172"/>
        <end position="298"/>
    </location>
</feature>
<protein>
    <submittedName>
        <fullName evidence="3">Uncharacterized protein</fullName>
    </submittedName>
</protein>
<feature type="transmembrane region" description="Helical" evidence="2">
    <location>
        <begin position="12"/>
        <end position="32"/>
    </location>
</feature>
<evidence type="ECO:0000313" key="4">
    <source>
        <dbReference type="Proteomes" id="UP000232631"/>
    </source>
</evidence>
<feature type="compositionally biased region" description="Acidic residues" evidence="1">
    <location>
        <begin position="270"/>
        <end position="292"/>
    </location>
</feature>
<name>A0A2H4VMU5_9EURY</name>
<feature type="compositionally biased region" description="Acidic residues" evidence="1">
    <location>
        <begin position="215"/>
        <end position="236"/>
    </location>
</feature>
<keyword evidence="2" id="KW-1133">Transmembrane helix</keyword>
<feature type="compositionally biased region" description="Low complexity" evidence="1">
    <location>
        <begin position="175"/>
        <end position="189"/>
    </location>
</feature>
<reference evidence="3 4" key="1">
    <citation type="submission" date="2016-10" db="EMBL/GenBank/DDBJ databases">
        <title>Comparative genomics between deep and shallow subseafloor isolates.</title>
        <authorList>
            <person name="Ishii S."/>
            <person name="Miller J.R."/>
            <person name="Sutton G."/>
            <person name="Suzuki S."/>
            <person name="Methe B."/>
            <person name="Inagaki F."/>
            <person name="Imachi H."/>
        </authorList>
    </citation>
    <scope>NUCLEOTIDE SEQUENCE [LARGE SCALE GENOMIC DNA]</scope>
    <source>
        <strain evidence="3 4">A8p</strain>
    </source>
</reference>
<dbReference type="PROSITE" id="PS51257">
    <property type="entry name" value="PROKAR_LIPOPROTEIN"/>
    <property type="match status" value="1"/>
</dbReference>
<evidence type="ECO:0000256" key="2">
    <source>
        <dbReference type="SAM" id="Phobius"/>
    </source>
</evidence>
<sequence>MKRPKFTEKIKTEAVVASFLLVFLIGCGLFFVSGSNNTGEPLALSDPTSEPQPAGNVVQPGNETGFAEESLGSVGSWYLVKVPGMTMTLVPKQYRTTYSVSELSNTVVNAADNVPSSENSDTGSLQIIEGDNGEISLVDDNGETIDWNDLPDDVKDDLKKLFPELFDDIDDQISENNETTENNETVANNETEDENSAFNYTEAEEEDLNISNVEYGDDDGFSDDFDDEIVPDENETHDDTQDPTQNETENNTNTTIDTGNNEVGQVEEVNPLDDEEEFPEDVPSDLPDEDWINDWING</sequence>
<keyword evidence="2" id="KW-0472">Membrane</keyword>
<keyword evidence="4" id="KW-1185">Reference proteome</keyword>
<proteinExistence type="predicted"/>
<organism evidence="3 4">
    <name type="scientific">Methanobacterium subterraneum</name>
    <dbReference type="NCBI Taxonomy" id="59277"/>
    <lineage>
        <taxon>Archaea</taxon>
        <taxon>Methanobacteriati</taxon>
        <taxon>Methanobacteriota</taxon>
        <taxon>Methanomada group</taxon>
        <taxon>Methanobacteria</taxon>
        <taxon>Methanobacteriales</taxon>
        <taxon>Methanobacteriaceae</taxon>
        <taxon>Methanobacterium</taxon>
    </lineage>
</organism>